<keyword evidence="2" id="KW-1185">Reference proteome</keyword>
<dbReference type="Proteomes" id="UP000287033">
    <property type="component" value="Unassembled WGS sequence"/>
</dbReference>
<evidence type="ECO:0000313" key="1">
    <source>
        <dbReference type="EMBL" id="GCC48688.1"/>
    </source>
</evidence>
<gene>
    <name evidence="1" type="ORF">chiPu_0032792</name>
</gene>
<sequence>MRHIILRRAVRFFVQRLLSVAGRGTSGAGVWESARMGRASILRESLLEVANP</sequence>
<accession>A0A401U1B9</accession>
<proteinExistence type="predicted"/>
<dbReference type="EMBL" id="BEZZ01246084">
    <property type="protein sequence ID" value="GCC48688.1"/>
    <property type="molecule type" value="Genomic_DNA"/>
</dbReference>
<organism evidence="1 2">
    <name type="scientific">Chiloscyllium punctatum</name>
    <name type="common">Brownbanded bambooshark</name>
    <name type="synonym">Hemiscyllium punctatum</name>
    <dbReference type="NCBI Taxonomy" id="137246"/>
    <lineage>
        <taxon>Eukaryota</taxon>
        <taxon>Metazoa</taxon>
        <taxon>Chordata</taxon>
        <taxon>Craniata</taxon>
        <taxon>Vertebrata</taxon>
        <taxon>Chondrichthyes</taxon>
        <taxon>Elasmobranchii</taxon>
        <taxon>Galeomorphii</taxon>
        <taxon>Galeoidea</taxon>
        <taxon>Orectolobiformes</taxon>
        <taxon>Hemiscylliidae</taxon>
        <taxon>Chiloscyllium</taxon>
    </lineage>
</organism>
<evidence type="ECO:0000313" key="2">
    <source>
        <dbReference type="Proteomes" id="UP000287033"/>
    </source>
</evidence>
<dbReference type="AlphaFoldDB" id="A0A401U1B9"/>
<protein>
    <submittedName>
        <fullName evidence="1">Uncharacterized protein</fullName>
    </submittedName>
</protein>
<comment type="caution">
    <text evidence="1">The sequence shown here is derived from an EMBL/GenBank/DDBJ whole genome shotgun (WGS) entry which is preliminary data.</text>
</comment>
<reference evidence="1 2" key="1">
    <citation type="journal article" date="2018" name="Nat. Ecol. Evol.">
        <title>Shark genomes provide insights into elasmobranch evolution and the origin of vertebrates.</title>
        <authorList>
            <person name="Hara Y"/>
            <person name="Yamaguchi K"/>
            <person name="Onimaru K"/>
            <person name="Kadota M"/>
            <person name="Koyanagi M"/>
            <person name="Keeley SD"/>
            <person name="Tatsumi K"/>
            <person name="Tanaka K"/>
            <person name="Motone F"/>
            <person name="Kageyama Y"/>
            <person name="Nozu R"/>
            <person name="Adachi N"/>
            <person name="Nishimura O"/>
            <person name="Nakagawa R"/>
            <person name="Tanegashima C"/>
            <person name="Kiyatake I"/>
            <person name="Matsumoto R"/>
            <person name="Murakumo K"/>
            <person name="Nishida K"/>
            <person name="Terakita A"/>
            <person name="Kuratani S"/>
            <person name="Sato K"/>
            <person name="Hyodo S Kuraku.S."/>
        </authorList>
    </citation>
    <scope>NUCLEOTIDE SEQUENCE [LARGE SCALE GENOMIC DNA]</scope>
</reference>
<name>A0A401U1B9_CHIPU</name>
<feature type="non-terminal residue" evidence="1">
    <location>
        <position position="52"/>
    </location>
</feature>